<gene>
    <name evidence="4" type="ORF">LR394_11755</name>
</gene>
<evidence type="ECO:0000313" key="5">
    <source>
        <dbReference type="Proteomes" id="UP001138997"/>
    </source>
</evidence>
<sequence>MKVAVTGSSGLIGSALVERLRARGDEVVKLVRRSPQAPDEIRWDPAGGSVDLEELEGVHGVVHLAGAGVGDHRWTASYKREIRDSRALGTRTLVRALTALEARPSVLVSGSAIGFYGDRGDEILTEQSAPGEGFLTDVVEVWEAEAAPAADAGIRVVHPRTGLVIAQDGGAFKQLLLLAKLGLAGPIGSGRQWWSWVTLPDTLAILELMLDSDLSGPVNLVGPVPARNIDVMKALAKAAHRPAVVPAPAFALRAVLGEFATEVLASQRVDPGKLRTAGFRWEHDTLDKAAAWAYGR</sequence>
<dbReference type="Gene3D" id="3.40.50.720">
    <property type="entry name" value="NAD(P)-binding Rossmann-like Domain"/>
    <property type="match status" value="1"/>
</dbReference>
<organism evidence="4 5">
    <name type="scientific">Kineosporia babensis</name>
    <dbReference type="NCBI Taxonomy" id="499548"/>
    <lineage>
        <taxon>Bacteria</taxon>
        <taxon>Bacillati</taxon>
        <taxon>Actinomycetota</taxon>
        <taxon>Actinomycetes</taxon>
        <taxon>Kineosporiales</taxon>
        <taxon>Kineosporiaceae</taxon>
        <taxon>Kineosporia</taxon>
    </lineage>
</organism>
<dbReference type="RefSeq" id="WP_231440911.1">
    <property type="nucleotide sequence ID" value="NZ_JAJOMB010000005.1"/>
</dbReference>
<dbReference type="InterPro" id="IPR010099">
    <property type="entry name" value="SDR39U1"/>
</dbReference>
<accession>A0A9X1ND03</accession>
<dbReference type="InterPro" id="IPR001509">
    <property type="entry name" value="Epimerase_deHydtase"/>
</dbReference>
<evidence type="ECO:0000256" key="1">
    <source>
        <dbReference type="ARBA" id="ARBA00009353"/>
    </source>
</evidence>
<reference evidence="4" key="1">
    <citation type="submission" date="2021-11" db="EMBL/GenBank/DDBJ databases">
        <title>Streptomyces corallinus and Kineosporia corallina sp. nov., two new coral-derived marine actinobacteria.</title>
        <authorList>
            <person name="Buangrab K."/>
            <person name="Sutthacheep M."/>
            <person name="Yeemin T."/>
            <person name="Harunari E."/>
            <person name="Igarashi Y."/>
            <person name="Sripreechasak P."/>
            <person name="Kanchanasin P."/>
            <person name="Tanasupawat S."/>
            <person name="Phongsopitanun W."/>
        </authorList>
    </citation>
    <scope>NUCLEOTIDE SEQUENCE</scope>
    <source>
        <strain evidence="4">JCM 31032</strain>
    </source>
</reference>
<name>A0A9X1ND03_9ACTN</name>
<keyword evidence="5" id="KW-1185">Reference proteome</keyword>
<dbReference type="InterPro" id="IPR036291">
    <property type="entry name" value="NAD(P)-bd_dom_sf"/>
</dbReference>
<feature type="domain" description="DUF1731" evidence="3">
    <location>
        <begin position="247"/>
        <end position="292"/>
    </location>
</feature>
<dbReference type="NCBIfam" id="TIGR01777">
    <property type="entry name" value="yfcH"/>
    <property type="match status" value="1"/>
</dbReference>
<evidence type="ECO:0000313" key="4">
    <source>
        <dbReference type="EMBL" id="MCD5311579.1"/>
    </source>
</evidence>
<dbReference type="PANTHER" id="PTHR11092:SF0">
    <property type="entry name" value="EPIMERASE FAMILY PROTEIN SDR39U1"/>
    <property type="match status" value="1"/>
</dbReference>
<dbReference type="SUPFAM" id="SSF51735">
    <property type="entry name" value="NAD(P)-binding Rossmann-fold domains"/>
    <property type="match status" value="1"/>
</dbReference>
<dbReference type="Pfam" id="PF08338">
    <property type="entry name" value="DUF1731"/>
    <property type="match status" value="1"/>
</dbReference>
<proteinExistence type="inferred from homology"/>
<dbReference type="InterPro" id="IPR013549">
    <property type="entry name" value="DUF1731"/>
</dbReference>
<dbReference type="Pfam" id="PF01370">
    <property type="entry name" value="Epimerase"/>
    <property type="match status" value="1"/>
</dbReference>
<feature type="domain" description="NAD-dependent epimerase/dehydratase" evidence="2">
    <location>
        <begin position="3"/>
        <end position="212"/>
    </location>
</feature>
<dbReference type="Proteomes" id="UP001138997">
    <property type="component" value="Unassembled WGS sequence"/>
</dbReference>
<comment type="caution">
    <text evidence="4">The sequence shown here is derived from an EMBL/GenBank/DDBJ whole genome shotgun (WGS) entry which is preliminary data.</text>
</comment>
<dbReference type="AlphaFoldDB" id="A0A9X1ND03"/>
<comment type="similarity">
    <text evidence="1">Belongs to the NAD(P)-dependent epimerase/dehydratase family. SDR39U1 subfamily.</text>
</comment>
<evidence type="ECO:0000259" key="3">
    <source>
        <dbReference type="Pfam" id="PF08338"/>
    </source>
</evidence>
<dbReference type="EMBL" id="JAJOMB010000005">
    <property type="protein sequence ID" value="MCD5311579.1"/>
    <property type="molecule type" value="Genomic_DNA"/>
</dbReference>
<protein>
    <submittedName>
        <fullName evidence="4">TIGR01777 family oxidoreductase</fullName>
    </submittedName>
</protein>
<dbReference type="PANTHER" id="PTHR11092">
    <property type="entry name" value="SUGAR NUCLEOTIDE EPIMERASE RELATED"/>
    <property type="match status" value="1"/>
</dbReference>
<evidence type="ECO:0000259" key="2">
    <source>
        <dbReference type="Pfam" id="PF01370"/>
    </source>
</evidence>